<dbReference type="AlphaFoldDB" id="A0A124P9L0"/>
<organism evidence="2 3">
    <name type="scientific">Burkholderia singularis</name>
    <dbReference type="NCBI Taxonomy" id="1503053"/>
    <lineage>
        <taxon>Bacteria</taxon>
        <taxon>Pseudomonadati</taxon>
        <taxon>Pseudomonadota</taxon>
        <taxon>Betaproteobacteria</taxon>
        <taxon>Burkholderiales</taxon>
        <taxon>Burkholderiaceae</taxon>
        <taxon>Burkholderia</taxon>
        <taxon>pseudomallei group</taxon>
    </lineage>
</organism>
<dbReference type="PRINTS" id="PR00598">
    <property type="entry name" value="HTHMARR"/>
</dbReference>
<dbReference type="PANTHER" id="PTHR39515:SF2">
    <property type="entry name" value="HTH-TYPE TRANSCRIPTIONAL REGULATOR RV0880"/>
    <property type="match status" value="1"/>
</dbReference>
<dbReference type="InterPro" id="IPR000835">
    <property type="entry name" value="HTH_MarR-typ"/>
</dbReference>
<dbReference type="Proteomes" id="UP000062788">
    <property type="component" value="Unassembled WGS sequence"/>
</dbReference>
<accession>A0A124P9L0</accession>
<feature type="domain" description="HTH marR-type" evidence="1">
    <location>
        <begin position="6"/>
        <end position="142"/>
    </location>
</feature>
<dbReference type="SMART" id="SM00347">
    <property type="entry name" value="HTH_MARR"/>
    <property type="match status" value="1"/>
</dbReference>
<dbReference type="SUPFAM" id="SSF46785">
    <property type="entry name" value="Winged helix' DNA-binding domain"/>
    <property type="match status" value="1"/>
</dbReference>
<dbReference type="Gene3D" id="1.10.287.100">
    <property type="match status" value="1"/>
</dbReference>
<dbReference type="Gene3D" id="1.20.5.420">
    <property type="entry name" value="Immunoglobulin FC, subunit C"/>
    <property type="match status" value="1"/>
</dbReference>
<dbReference type="InterPro" id="IPR036388">
    <property type="entry name" value="WH-like_DNA-bd_sf"/>
</dbReference>
<keyword evidence="3" id="KW-1185">Reference proteome</keyword>
<dbReference type="InterPro" id="IPR052526">
    <property type="entry name" value="HTH-type_Bedaq_tolerance"/>
</dbReference>
<reference evidence="2 3" key="1">
    <citation type="submission" date="2015-11" db="EMBL/GenBank/DDBJ databases">
        <title>Expanding the genomic diversity of Burkholderia species for the development of highly accurate diagnostics.</title>
        <authorList>
            <person name="Sahl J."/>
            <person name="Keim P."/>
            <person name="Wagner D."/>
        </authorList>
    </citation>
    <scope>NUCLEOTIDE SEQUENCE [LARGE SCALE GENOMIC DNA]</scope>
    <source>
        <strain evidence="2 3">TSV85</strain>
    </source>
</reference>
<evidence type="ECO:0000313" key="2">
    <source>
        <dbReference type="EMBL" id="KVE28838.1"/>
    </source>
</evidence>
<evidence type="ECO:0000259" key="1">
    <source>
        <dbReference type="PROSITE" id="PS50995"/>
    </source>
</evidence>
<dbReference type="Pfam" id="PF12802">
    <property type="entry name" value="MarR_2"/>
    <property type="match status" value="1"/>
</dbReference>
<dbReference type="EMBL" id="LOWA01000018">
    <property type="protein sequence ID" value="KVE28838.1"/>
    <property type="molecule type" value="Genomic_DNA"/>
</dbReference>
<dbReference type="GO" id="GO:0003700">
    <property type="term" value="F:DNA-binding transcription factor activity"/>
    <property type="evidence" value="ECO:0007669"/>
    <property type="project" value="InterPro"/>
</dbReference>
<gene>
    <name evidence="2" type="ORF">WS67_09070</name>
</gene>
<sequence length="163" mass="18157">MTKNAHLQFACRLRGAVTGLSRRLRREAQNHADPVQFSQLLLLGAIDRLGGNVTPSELAAAEQLRSSNLATLLRELEGNGHIERHADPHDGRKTRVSLTADGKRLLYGNRTKREEWLVRVMNECLTADERALLVAASPLLERLAQYEDAPGGEPSLPSRRSFR</sequence>
<name>A0A124P9L0_9BURK</name>
<comment type="caution">
    <text evidence="2">The sequence shown here is derived from an EMBL/GenBank/DDBJ whole genome shotgun (WGS) entry which is preliminary data.</text>
</comment>
<dbReference type="Gene3D" id="1.10.10.10">
    <property type="entry name" value="Winged helix-like DNA-binding domain superfamily/Winged helix DNA-binding domain"/>
    <property type="match status" value="1"/>
</dbReference>
<dbReference type="OrthoDB" id="7004755at2"/>
<dbReference type="InterPro" id="IPR036390">
    <property type="entry name" value="WH_DNA-bd_sf"/>
</dbReference>
<protein>
    <submittedName>
        <fullName evidence="2">MarR family transcriptional regulator</fullName>
    </submittedName>
</protein>
<dbReference type="PROSITE" id="PS50995">
    <property type="entry name" value="HTH_MARR_2"/>
    <property type="match status" value="1"/>
</dbReference>
<dbReference type="PANTHER" id="PTHR39515">
    <property type="entry name" value="CONSERVED PROTEIN"/>
    <property type="match status" value="1"/>
</dbReference>
<proteinExistence type="predicted"/>
<dbReference type="RefSeq" id="WP_059515305.1">
    <property type="nucleotide sequence ID" value="NZ_LOWA01000018.1"/>
</dbReference>
<evidence type="ECO:0000313" key="3">
    <source>
        <dbReference type="Proteomes" id="UP000062788"/>
    </source>
</evidence>